<protein>
    <recommendedName>
        <fullName evidence="5">Orphan protein</fullName>
    </recommendedName>
</protein>
<proteinExistence type="predicted"/>
<evidence type="ECO:0000256" key="1">
    <source>
        <dbReference type="SAM" id="Coils"/>
    </source>
</evidence>
<dbReference type="AlphaFoldDB" id="A0A7Y0HCA9"/>
<evidence type="ECO:0000313" key="3">
    <source>
        <dbReference type="EMBL" id="NMM40732.1"/>
    </source>
</evidence>
<feature type="coiled-coil region" evidence="1">
    <location>
        <begin position="125"/>
        <end position="152"/>
    </location>
</feature>
<evidence type="ECO:0000313" key="4">
    <source>
        <dbReference type="Proteomes" id="UP000570493"/>
    </source>
</evidence>
<sequence>MKISAASIQYQASSYNNQSLIETERQPTGDESQEEPDYVLSEFLDAKVQKYSEDNATFAEQYQNLEKAYKYFTQQVVALQEQVNKLKQSTVQRSLTIDNSQYGPAEDDNRLTVDAEHMGAKKYKTEQQQEEINRLQLQLSEVKSQLAAIKQQIIELVINEMKRRGDDFTI</sequence>
<accession>A0A7Y0HCA9</accession>
<reference evidence="3" key="1">
    <citation type="submission" date="2020-04" db="EMBL/GenBank/DDBJ databases">
        <title>Genome Sequencing for Pseudoaltermonas arctica.</title>
        <authorList>
            <person name="Elkins N.S."/>
        </authorList>
    </citation>
    <scope>NUCLEOTIDE SEQUENCE [LARGE SCALE GENOMIC DNA]</scope>
    <source>
        <strain evidence="3">NEC-BIFX-2020_0012</strain>
    </source>
</reference>
<gene>
    <name evidence="3" type="ORF">HHO47_07755</name>
</gene>
<comment type="caution">
    <text evidence="3">The sequence shown here is derived from an EMBL/GenBank/DDBJ whole genome shotgun (WGS) entry which is preliminary data.</text>
</comment>
<feature type="region of interest" description="Disordered" evidence="2">
    <location>
        <begin position="16"/>
        <end position="35"/>
    </location>
</feature>
<evidence type="ECO:0008006" key="5">
    <source>
        <dbReference type="Google" id="ProtNLM"/>
    </source>
</evidence>
<evidence type="ECO:0000256" key="2">
    <source>
        <dbReference type="SAM" id="MobiDB-lite"/>
    </source>
</evidence>
<keyword evidence="4" id="KW-1185">Reference proteome</keyword>
<name>A0A7Y0HCA9_9GAMM</name>
<dbReference type="RefSeq" id="WP_169019786.1">
    <property type="nucleotide sequence ID" value="NZ_JABBMT010000009.1"/>
</dbReference>
<dbReference type="Proteomes" id="UP000570493">
    <property type="component" value="Unassembled WGS sequence"/>
</dbReference>
<dbReference type="EMBL" id="JABBMT010000009">
    <property type="protein sequence ID" value="NMM40732.1"/>
    <property type="molecule type" value="Genomic_DNA"/>
</dbReference>
<organism evidence="3 4">
    <name type="scientific">Pseudoalteromonas arctica</name>
    <dbReference type="NCBI Taxonomy" id="394751"/>
    <lineage>
        <taxon>Bacteria</taxon>
        <taxon>Pseudomonadati</taxon>
        <taxon>Pseudomonadota</taxon>
        <taxon>Gammaproteobacteria</taxon>
        <taxon>Alteromonadales</taxon>
        <taxon>Pseudoalteromonadaceae</taxon>
        <taxon>Pseudoalteromonas</taxon>
    </lineage>
</organism>
<feature type="coiled-coil region" evidence="1">
    <location>
        <begin position="48"/>
        <end position="82"/>
    </location>
</feature>
<keyword evidence="1" id="KW-0175">Coiled coil</keyword>